<dbReference type="PANTHER" id="PTHR47926:SF365">
    <property type="entry name" value="DYW DOMAIN-CONTAINING PROTEIN"/>
    <property type="match status" value="1"/>
</dbReference>
<dbReference type="NCBIfam" id="TIGR00756">
    <property type="entry name" value="PPR"/>
    <property type="match status" value="4"/>
</dbReference>
<proteinExistence type="predicted"/>
<dbReference type="FunFam" id="1.25.40.10:FF:001237">
    <property type="entry name" value="Pentatricopeptide repeat-containing protein"/>
    <property type="match status" value="1"/>
</dbReference>
<dbReference type="GO" id="GO:0003723">
    <property type="term" value="F:RNA binding"/>
    <property type="evidence" value="ECO:0007669"/>
    <property type="project" value="InterPro"/>
</dbReference>
<dbReference type="InterPro" id="IPR046848">
    <property type="entry name" value="E_motif"/>
</dbReference>
<reference evidence="3" key="1">
    <citation type="submission" date="2022-04" db="EMBL/GenBank/DDBJ databases">
        <title>Carnegiea gigantea Genome sequencing and assembly v2.</title>
        <authorList>
            <person name="Copetti D."/>
            <person name="Sanderson M.J."/>
            <person name="Burquez A."/>
            <person name="Wojciechowski M.F."/>
        </authorList>
    </citation>
    <scope>NUCLEOTIDE SEQUENCE</scope>
    <source>
        <strain evidence="3">SGP5-SGP5p</strain>
        <tissue evidence="3">Aerial part</tissue>
    </source>
</reference>
<gene>
    <name evidence="3" type="ORF">Cgig2_019571</name>
</gene>
<evidence type="ECO:0000313" key="3">
    <source>
        <dbReference type="EMBL" id="KAJ8443589.1"/>
    </source>
</evidence>
<feature type="repeat" description="PPR" evidence="2">
    <location>
        <begin position="133"/>
        <end position="167"/>
    </location>
</feature>
<accession>A0A9Q1KIR2</accession>
<dbReference type="EMBL" id="JAKOGI010000115">
    <property type="protein sequence ID" value="KAJ8443589.1"/>
    <property type="molecule type" value="Genomic_DNA"/>
</dbReference>
<evidence type="ECO:0000256" key="2">
    <source>
        <dbReference type="PROSITE-ProRule" id="PRU00708"/>
    </source>
</evidence>
<evidence type="ECO:0000256" key="1">
    <source>
        <dbReference type="ARBA" id="ARBA00022737"/>
    </source>
</evidence>
<sequence length="518" mass="57545">MFILHLKDVLYPSINALKATYVQLQYSISYPDVVCVNTVIKAYSTSSVPRQGVTFYYETIKSGLFPSSFTFPPLIGCSARVGCARTGGMCHGQAIKNGFDRVMQVNNSLIHMYGCCGLIDSAVDVFDAMLERDLVSWNSIVDGFVKMGDLSTAHKLFDVMPDRNVVSWNLMMKGYLDGNNPGCVLKLFREMIKRGLSGNDTTAVNVLAACGRSARLKEGASVHGFLIRSLRNLNLIMTTALVDMYSKCQKVEVARYIFDMLEDKNLVCWNAMILGHSLHGNPKDGLHLFADLVSETELDCEVELDGNVHLDRRQRLLPDEITYVGVLCACARTGLLAEGRKYFHQMVNLFRIRPNFAHYWCMANLLASNGLVEEALETVRKVNYCAVNVSSESLVWASLLGSCRFQGDSSLAEKVAKALVELEPKNTMCYTLLFNIYAAAGRWEDAAGVKELMKREVGGKMPGCSLLDLIEIVHNFRVADRKRSHTEVVTMMEALAKSFSLSNADAENTVMPNSECQT</sequence>
<organism evidence="3 4">
    <name type="scientific">Carnegiea gigantea</name>
    <dbReference type="NCBI Taxonomy" id="171969"/>
    <lineage>
        <taxon>Eukaryota</taxon>
        <taxon>Viridiplantae</taxon>
        <taxon>Streptophyta</taxon>
        <taxon>Embryophyta</taxon>
        <taxon>Tracheophyta</taxon>
        <taxon>Spermatophyta</taxon>
        <taxon>Magnoliopsida</taxon>
        <taxon>eudicotyledons</taxon>
        <taxon>Gunneridae</taxon>
        <taxon>Pentapetalae</taxon>
        <taxon>Caryophyllales</taxon>
        <taxon>Cactineae</taxon>
        <taxon>Cactaceae</taxon>
        <taxon>Cactoideae</taxon>
        <taxon>Echinocereeae</taxon>
        <taxon>Carnegiea</taxon>
    </lineage>
</organism>
<dbReference type="AlphaFoldDB" id="A0A9Q1KIR2"/>
<dbReference type="Pfam" id="PF01535">
    <property type="entry name" value="PPR"/>
    <property type="match status" value="3"/>
</dbReference>
<dbReference type="Pfam" id="PF20431">
    <property type="entry name" value="E_motif"/>
    <property type="match status" value="1"/>
</dbReference>
<protein>
    <recommendedName>
        <fullName evidence="5">Pentatricopeptide repeat-containing protein</fullName>
    </recommendedName>
</protein>
<dbReference type="PANTHER" id="PTHR47926">
    <property type="entry name" value="PENTATRICOPEPTIDE REPEAT-CONTAINING PROTEIN"/>
    <property type="match status" value="1"/>
</dbReference>
<dbReference type="InterPro" id="IPR011990">
    <property type="entry name" value="TPR-like_helical_dom_sf"/>
</dbReference>
<dbReference type="Gene3D" id="1.25.40.10">
    <property type="entry name" value="Tetratricopeptide repeat domain"/>
    <property type="match status" value="3"/>
</dbReference>
<name>A0A9Q1KIR2_9CARY</name>
<dbReference type="OrthoDB" id="1868351at2759"/>
<evidence type="ECO:0008006" key="5">
    <source>
        <dbReference type="Google" id="ProtNLM"/>
    </source>
</evidence>
<dbReference type="Proteomes" id="UP001153076">
    <property type="component" value="Unassembled WGS sequence"/>
</dbReference>
<dbReference type="Pfam" id="PF13041">
    <property type="entry name" value="PPR_2"/>
    <property type="match status" value="1"/>
</dbReference>
<dbReference type="PROSITE" id="PS51375">
    <property type="entry name" value="PPR"/>
    <property type="match status" value="1"/>
</dbReference>
<dbReference type="InterPro" id="IPR046960">
    <property type="entry name" value="PPR_At4g14850-like_plant"/>
</dbReference>
<evidence type="ECO:0000313" key="4">
    <source>
        <dbReference type="Proteomes" id="UP001153076"/>
    </source>
</evidence>
<keyword evidence="1" id="KW-0677">Repeat</keyword>
<dbReference type="GO" id="GO:0009451">
    <property type="term" value="P:RNA modification"/>
    <property type="evidence" value="ECO:0007669"/>
    <property type="project" value="InterPro"/>
</dbReference>
<dbReference type="SUPFAM" id="SSF48452">
    <property type="entry name" value="TPR-like"/>
    <property type="match status" value="1"/>
</dbReference>
<dbReference type="InterPro" id="IPR002885">
    <property type="entry name" value="PPR_rpt"/>
</dbReference>
<comment type="caution">
    <text evidence="3">The sequence shown here is derived from an EMBL/GenBank/DDBJ whole genome shotgun (WGS) entry which is preliminary data.</text>
</comment>
<keyword evidence="4" id="KW-1185">Reference proteome</keyword>